<comment type="caution">
    <text evidence="2">The sequence shown here is derived from an EMBL/GenBank/DDBJ whole genome shotgun (WGS) entry which is preliminary data.</text>
</comment>
<dbReference type="EMBL" id="SEKV01000016">
    <property type="protein sequence ID" value="TFY69096.1"/>
    <property type="molecule type" value="Genomic_DNA"/>
</dbReference>
<organism evidence="2 3">
    <name type="scientific">Rhodofomes roseus</name>
    <dbReference type="NCBI Taxonomy" id="34475"/>
    <lineage>
        <taxon>Eukaryota</taxon>
        <taxon>Fungi</taxon>
        <taxon>Dikarya</taxon>
        <taxon>Basidiomycota</taxon>
        <taxon>Agaricomycotina</taxon>
        <taxon>Agaricomycetes</taxon>
        <taxon>Polyporales</taxon>
        <taxon>Rhodofomes</taxon>
    </lineage>
</organism>
<dbReference type="Proteomes" id="UP000298390">
    <property type="component" value="Unassembled WGS sequence"/>
</dbReference>
<evidence type="ECO:0000259" key="1">
    <source>
        <dbReference type="Pfam" id="PF18718"/>
    </source>
</evidence>
<evidence type="ECO:0000313" key="3">
    <source>
        <dbReference type="Proteomes" id="UP000298390"/>
    </source>
</evidence>
<feature type="domain" description="CxC5 like cysteine cluster associated with KDZ" evidence="1">
    <location>
        <begin position="41"/>
        <end position="165"/>
    </location>
</feature>
<gene>
    <name evidence="2" type="ORF">EVJ58_g607</name>
</gene>
<reference evidence="2 3" key="1">
    <citation type="submission" date="2019-01" db="EMBL/GenBank/DDBJ databases">
        <title>Genome sequencing of the rare red list fungi Fomitopsis rosea.</title>
        <authorList>
            <person name="Buettner E."/>
            <person name="Kellner H."/>
        </authorList>
    </citation>
    <scope>NUCLEOTIDE SEQUENCE [LARGE SCALE GENOMIC DNA]</scope>
    <source>
        <strain evidence="2 3">DSM 105464</strain>
    </source>
</reference>
<dbReference type="AlphaFoldDB" id="A0A4Y9Z2M5"/>
<name>A0A4Y9Z2M5_9APHY</name>
<evidence type="ECO:0000313" key="2">
    <source>
        <dbReference type="EMBL" id="TFY69096.1"/>
    </source>
</evidence>
<dbReference type="InterPro" id="IPR041539">
    <property type="entry name" value="CxC5"/>
</dbReference>
<dbReference type="STRING" id="34475.A0A4Y9Z2M5"/>
<proteinExistence type="predicted"/>
<dbReference type="Pfam" id="PF18718">
    <property type="entry name" value="CxC5"/>
    <property type="match status" value="1"/>
</dbReference>
<sequence>METTSGLWDVLRDAVWSNSKPVATEEDIVAFHVFGLDRGLGYRDVFPPTRTCLNAACGHYRNDDAIATLTDPITYRATLFTLREGALPVFVTSVYCRGCYRRYHHNYYVEKSSSTRTYYAGPPPDVLQIATHFFAETGVLELFGNGMVFGWLSSSNCARIYNMSLAARHCEKRNNPVAYGYSESLPFQWPYSVELAGPEAMQGFLLYSLLLDKAEHGHCLVLPHDFPTQKDRLEVALAERNKAMEGIGQEYWAHACDLCFIIEEAADGTLRKLQFSVGDGISLGRPCCAVHDSTNALSSTVLRRASCHTRPVPSNHTAQLRQPILRMAGQFNNFGHVFEPTE</sequence>
<accession>A0A4Y9Z2M5</accession>
<protein>
    <recommendedName>
        <fullName evidence="1">CxC5 like cysteine cluster associated with KDZ domain-containing protein</fullName>
    </recommendedName>
</protein>